<feature type="signal peptide" evidence="2">
    <location>
        <begin position="1"/>
        <end position="18"/>
    </location>
</feature>
<name>A0A1H6UZE8_9PSED</name>
<evidence type="ECO:0008006" key="5">
    <source>
        <dbReference type="Google" id="ProtNLM"/>
    </source>
</evidence>
<accession>A0A1H6UZE8</accession>
<proteinExistence type="predicted"/>
<gene>
    <name evidence="3" type="ORF">SAMN05216201_103257</name>
</gene>
<evidence type="ECO:0000256" key="1">
    <source>
        <dbReference type="SAM" id="MobiDB-lite"/>
    </source>
</evidence>
<protein>
    <recommendedName>
        <fullName evidence="5">Lipoprotein</fullName>
    </recommendedName>
</protein>
<dbReference type="PROSITE" id="PS51257">
    <property type="entry name" value="PROKAR_LIPOPROTEIN"/>
    <property type="match status" value="1"/>
</dbReference>
<evidence type="ECO:0000313" key="3">
    <source>
        <dbReference type="EMBL" id="SEI96044.1"/>
    </source>
</evidence>
<dbReference type="AlphaFoldDB" id="A0A1H6UZE8"/>
<evidence type="ECO:0000313" key="4">
    <source>
        <dbReference type="Proteomes" id="UP000242930"/>
    </source>
</evidence>
<dbReference type="RefSeq" id="WP_090308069.1">
    <property type="nucleotide sequence ID" value="NZ_FNZE01000003.1"/>
</dbReference>
<evidence type="ECO:0000256" key="2">
    <source>
        <dbReference type="SAM" id="SignalP"/>
    </source>
</evidence>
<reference evidence="4" key="1">
    <citation type="submission" date="2016-10" db="EMBL/GenBank/DDBJ databases">
        <authorList>
            <person name="Varghese N."/>
            <person name="Submissions S."/>
        </authorList>
    </citation>
    <scope>NUCLEOTIDE SEQUENCE [LARGE SCALE GENOMIC DNA]</scope>
    <source>
        <strain evidence="4">LMG 25967</strain>
    </source>
</reference>
<feature type="region of interest" description="Disordered" evidence="1">
    <location>
        <begin position="21"/>
        <end position="75"/>
    </location>
</feature>
<feature type="chain" id="PRO_5017485600" description="Lipoprotein" evidence="2">
    <location>
        <begin position="19"/>
        <end position="75"/>
    </location>
</feature>
<keyword evidence="2" id="KW-0732">Signal</keyword>
<keyword evidence="4" id="KW-1185">Reference proteome</keyword>
<organism evidence="3 4">
    <name type="scientific">Pseudomonas linyingensis</name>
    <dbReference type="NCBI Taxonomy" id="915471"/>
    <lineage>
        <taxon>Bacteria</taxon>
        <taxon>Pseudomonadati</taxon>
        <taxon>Pseudomonadota</taxon>
        <taxon>Gammaproteobacteria</taxon>
        <taxon>Pseudomonadales</taxon>
        <taxon>Pseudomonadaceae</taxon>
        <taxon>Pseudomonas</taxon>
    </lineage>
</organism>
<dbReference type="Proteomes" id="UP000242930">
    <property type="component" value="Unassembled WGS sequence"/>
</dbReference>
<dbReference type="EMBL" id="FNZE01000003">
    <property type="protein sequence ID" value="SEI96044.1"/>
    <property type="molecule type" value="Genomic_DNA"/>
</dbReference>
<sequence length="75" mass="7723">MQKPLTYALLLAATLGLAACGDKPEEKAPPAPAAPATQPMSDTTKPAGEAMEEKAAEQPQDAGKAAGETMEEQKQ</sequence>